<keyword evidence="2" id="KW-1185">Reference proteome</keyword>
<organism evidence="1 2">
    <name type="scientific">Aquamicrobium terrae</name>
    <dbReference type="NCBI Taxonomy" id="1324945"/>
    <lineage>
        <taxon>Bacteria</taxon>
        <taxon>Pseudomonadati</taxon>
        <taxon>Pseudomonadota</taxon>
        <taxon>Alphaproteobacteria</taxon>
        <taxon>Hyphomicrobiales</taxon>
        <taxon>Phyllobacteriaceae</taxon>
        <taxon>Aquamicrobium</taxon>
    </lineage>
</organism>
<accession>A0ABV2MWD1</accession>
<proteinExistence type="predicted"/>
<evidence type="ECO:0008006" key="3">
    <source>
        <dbReference type="Google" id="ProtNLM"/>
    </source>
</evidence>
<name>A0ABV2MWD1_9HYPH</name>
<gene>
    <name evidence="1" type="ORF">ABID37_001294</name>
</gene>
<comment type="caution">
    <text evidence="1">The sequence shown here is derived from an EMBL/GenBank/DDBJ whole genome shotgun (WGS) entry which is preliminary data.</text>
</comment>
<dbReference type="Proteomes" id="UP001549076">
    <property type="component" value="Unassembled WGS sequence"/>
</dbReference>
<evidence type="ECO:0000313" key="1">
    <source>
        <dbReference type="EMBL" id="MET3791091.1"/>
    </source>
</evidence>
<evidence type="ECO:0000313" key="2">
    <source>
        <dbReference type="Proteomes" id="UP001549076"/>
    </source>
</evidence>
<reference evidence="1 2" key="1">
    <citation type="submission" date="2024-06" db="EMBL/GenBank/DDBJ databases">
        <title>Genomic Encyclopedia of Type Strains, Phase IV (KMG-IV): sequencing the most valuable type-strain genomes for metagenomic binning, comparative biology and taxonomic classification.</title>
        <authorList>
            <person name="Goeker M."/>
        </authorList>
    </citation>
    <scope>NUCLEOTIDE SEQUENCE [LARGE SCALE GENOMIC DNA]</scope>
    <source>
        <strain evidence="1 2">DSM 27865</strain>
    </source>
</reference>
<sequence length="72" mass="7756">MSMTRDDILSVLGPVDEELVAELMTTGASADELREAWAWLNSDEALMGIGRPLPGSRVGELIDLLEPADDEA</sequence>
<dbReference type="RefSeq" id="WP_354193354.1">
    <property type="nucleotide sequence ID" value="NZ_JBEPML010000003.1"/>
</dbReference>
<dbReference type="EMBL" id="JBEPML010000003">
    <property type="protein sequence ID" value="MET3791091.1"/>
    <property type="molecule type" value="Genomic_DNA"/>
</dbReference>
<protein>
    <recommendedName>
        <fullName evidence="3">DUF3572 family protein</fullName>
    </recommendedName>
</protein>